<dbReference type="AlphaFoldDB" id="A0A517RLN9"/>
<sequence length="47" mass="5730">MRIPSLFSRDAQQNKMYILKESPRFSREFFVPTLKFVIRLGMLCMRF</sequence>
<evidence type="ECO:0000313" key="2">
    <source>
        <dbReference type="Proteomes" id="UP000317171"/>
    </source>
</evidence>
<dbReference type="EMBL" id="CP036269">
    <property type="protein sequence ID" value="QDT44795.1"/>
    <property type="molecule type" value="Genomic_DNA"/>
</dbReference>
<evidence type="ECO:0000313" key="1">
    <source>
        <dbReference type="EMBL" id="QDT44795.1"/>
    </source>
</evidence>
<proteinExistence type="predicted"/>
<dbReference type="KEGG" id="gaz:Pan241w_49110"/>
<protein>
    <submittedName>
        <fullName evidence="1">Uncharacterized protein</fullName>
    </submittedName>
</protein>
<keyword evidence="2" id="KW-1185">Reference proteome</keyword>
<accession>A0A517RLN9</accession>
<gene>
    <name evidence="1" type="ORF">Pan241w_49110</name>
</gene>
<reference evidence="1 2" key="1">
    <citation type="submission" date="2019-02" db="EMBL/GenBank/DDBJ databases">
        <title>Deep-cultivation of Planctomycetes and their phenomic and genomic characterization uncovers novel biology.</title>
        <authorList>
            <person name="Wiegand S."/>
            <person name="Jogler M."/>
            <person name="Boedeker C."/>
            <person name="Pinto D."/>
            <person name="Vollmers J."/>
            <person name="Rivas-Marin E."/>
            <person name="Kohn T."/>
            <person name="Peeters S.H."/>
            <person name="Heuer A."/>
            <person name="Rast P."/>
            <person name="Oberbeckmann S."/>
            <person name="Bunk B."/>
            <person name="Jeske O."/>
            <person name="Meyerdierks A."/>
            <person name="Storesund J.E."/>
            <person name="Kallscheuer N."/>
            <person name="Luecker S."/>
            <person name="Lage O.M."/>
            <person name="Pohl T."/>
            <person name="Merkel B.J."/>
            <person name="Hornburger P."/>
            <person name="Mueller R.-W."/>
            <person name="Bruemmer F."/>
            <person name="Labrenz M."/>
            <person name="Spormann A.M."/>
            <person name="Op den Camp H."/>
            <person name="Overmann J."/>
            <person name="Amann R."/>
            <person name="Jetten M.S.M."/>
            <person name="Mascher T."/>
            <person name="Medema M.H."/>
            <person name="Devos D.P."/>
            <person name="Kaster A.-K."/>
            <person name="Ovreas L."/>
            <person name="Rohde M."/>
            <person name="Galperin M.Y."/>
            <person name="Jogler C."/>
        </authorList>
    </citation>
    <scope>NUCLEOTIDE SEQUENCE [LARGE SCALE GENOMIC DNA]</scope>
    <source>
        <strain evidence="1 2">Pan241w</strain>
    </source>
</reference>
<name>A0A517RLN9_9PLAN</name>
<organism evidence="1 2">
    <name type="scientific">Gimesia alba</name>
    <dbReference type="NCBI Taxonomy" id="2527973"/>
    <lineage>
        <taxon>Bacteria</taxon>
        <taxon>Pseudomonadati</taxon>
        <taxon>Planctomycetota</taxon>
        <taxon>Planctomycetia</taxon>
        <taxon>Planctomycetales</taxon>
        <taxon>Planctomycetaceae</taxon>
        <taxon>Gimesia</taxon>
    </lineage>
</organism>
<dbReference type="Proteomes" id="UP000317171">
    <property type="component" value="Chromosome"/>
</dbReference>